<organism evidence="5 6">
    <name type="scientific">Candidatus Collierbacteria bacterium GW2011_GWA2_46_26</name>
    <dbReference type="NCBI Taxonomy" id="1618381"/>
    <lineage>
        <taxon>Bacteria</taxon>
        <taxon>Candidatus Collieribacteriota</taxon>
    </lineage>
</organism>
<dbReference type="Gene3D" id="3.40.50.300">
    <property type="entry name" value="P-loop containing nucleotide triphosphate hydrolases"/>
    <property type="match status" value="2"/>
</dbReference>
<dbReference type="Pfam" id="PF00005">
    <property type="entry name" value="ABC_tran"/>
    <property type="match status" value="1"/>
</dbReference>
<dbReference type="SMART" id="SM00382">
    <property type="entry name" value="AAA"/>
    <property type="match status" value="1"/>
</dbReference>
<evidence type="ECO:0000259" key="4">
    <source>
        <dbReference type="PROSITE" id="PS50893"/>
    </source>
</evidence>
<dbReference type="InterPro" id="IPR050166">
    <property type="entry name" value="ABC_transporter_ATP-bind"/>
</dbReference>
<gene>
    <name evidence="5" type="ORF">UX47_C0012G0011</name>
</gene>
<feature type="domain" description="ABC transporter" evidence="4">
    <location>
        <begin position="4"/>
        <end position="197"/>
    </location>
</feature>
<dbReference type="AlphaFoldDB" id="A0A0G1RR20"/>
<protein>
    <submittedName>
        <fullName evidence="5">ABC transporter, ATPase subunit</fullName>
    </submittedName>
</protein>
<accession>A0A0G1RR20</accession>
<keyword evidence="1" id="KW-0813">Transport</keyword>
<dbReference type="InterPro" id="IPR003439">
    <property type="entry name" value="ABC_transporter-like_ATP-bd"/>
</dbReference>
<comment type="caution">
    <text evidence="5">The sequence shown here is derived from an EMBL/GenBank/DDBJ whole genome shotgun (WGS) entry which is preliminary data.</text>
</comment>
<proteinExistence type="predicted"/>
<dbReference type="SUPFAM" id="SSF52540">
    <property type="entry name" value="P-loop containing nucleoside triphosphate hydrolases"/>
    <property type="match status" value="1"/>
</dbReference>
<dbReference type="PANTHER" id="PTHR42788:SF20">
    <property type="entry name" value="ABC TRANSPORTER ATP-BINDING PROTEIN"/>
    <property type="match status" value="1"/>
</dbReference>
<evidence type="ECO:0000256" key="2">
    <source>
        <dbReference type="ARBA" id="ARBA00022741"/>
    </source>
</evidence>
<dbReference type="GO" id="GO:0016887">
    <property type="term" value="F:ATP hydrolysis activity"/>
    <property type="evidence" value="ECO:0007669"/>
    <property type="project" value="InterPro"/>
</dbReference>
<keyword evidence="2" id="KW-0547">Nucleotide-binding</keyword>
<evidence type="ECO:0000313" key="6">
    <source>
        <dbReference type="Proteomes" id="UP000034794"/>
    </source>
</evidence>
<dbReference type="PROSITE" id="PS50893">
    <property type="entry name" value="ABC_TRANSPORTER_2"/>
    <property type="match status" value="1"/>
</dbReference>
<dbReference type="InterPro" id="IPR027417">
    <property type="entry name" value="P-loop_NTPase"/>
</dbReference>
<name>A0A0G1RR20_9BACT</name>
<evidence type="ECO:0000256" key="1">
    <source>
        <dbReference type="ARBA" id="ARBA00022448"/>
    </source>
</evidence>
<evidence type="ECO:0000256" key="3">
    <source>
        <dbReference type="ARBA" id="ARBA00022840"/>
    </source>
</evidence>
<dbReference type="EMBL" id="LCMI01000012">
    <property type="protein sequence ID" value="KKU32408.1"/>
    <property type="molecule type" value="Genomic_DNA"/>
</dbReference>
<reference evidence="5 6" key="1">
    <citation type="journal article" date="2015" name="Nature">
        <title>rRNA introns, odd ribosomes, and small enigmatic genomes across a large radiation of phyla.</title>
        <authorList>
            <person name="Brown C.T."/>
            <person name="Hug L.A."/>
            <person name="Thomas B.C."/>
            <person name="Sharon I."/>
            <person name="Castelle C.J."/>
            <person name="Singh A."/>
            <person name="Wilkins M.J."/>
            <person name="Williams K.H."/>
            <person name="Banfield J.F."/>
        </authorList>
    </citation>
    <scope>NUCLEOTIDE SEQUENCE [LARGE SCALE GENOMIC DNA]</scope>
</reference>
<evidence type="ECO:0000313" key="5">
    <source>
        <dbReference type="EMBL" id="KKU32408.1"/>
    </source>
</evidence>
<dbReference type="GO" id="GO:0005524">
    <property type="term" value="F:ATP binding"/>
    <property type="evidence" value="ECO:0007669"/>
    <property type="project" value="UniProtKB-KW"/>
</dbReference>
<sequence length="223" mass="25009">MVNISVDRISKSFGVKGGKLRAIDSVSFTINRGESVTIVGPNGCGKSTLLKVIGGLIRPTEGRVLINGHPTVLAQKRSEISYVFQNPALLPWRTVAENVRLPLEIIHKGTLSFNPPILLMDEPFSAVDEMSRNALNMYLLDLWNRLKFTVVYVTHSVREAVFLADKIVVLSERLARIKKNFSVCLARPRTTETKYFPAYTRLIKAVSSSLWGKHFHDVTARYP</sequence>
<dbReference type="InterPro" id="IPR003593">
    <property type="entry name" value="AAA+_ATPase"/>
</dbReference>
<dbReference type="Proteomes" id="UP000034794">
    <property type="component" value="Unassembled WGS sequence"/>
</dbReference>
<dbReference type="PANTHER" id="PTHR42788">
    <property type="entry name" value="TAURINE IMPORT ATP-BINDING PROTEIN-RELATED"/>
    <property type="match status" value="1"/>
</dbReference>
<keyword evidence="3" id="KW-0067">ATP-binding</keyword>